<protein>
    <submittedName>
        <fullName evidence="1">Uncharacterized protein</fullName>
    </submittedName>
</protein>
<name>A0A422MSR6_TRYRA</name>
<organism evidence="1 2">
    <name type="scientific">Trypanosoma rangeli</name>
    <dbReference type="NCBI Taxonomy" id="5698"/>
    <lineage>
        <taxon>Eukaryota</taxon>
        <taxon>Discoba</taxon>
        <taxon>Euglenozoa</taxon>
        <taxon>Kinetoplastea</taxon>
        <taxon>Metakinetoplastina</taxon>
        <taxon>Trypanosomatida</taxon>
        <taxon>Trypanosomatidae</taxon>
        <taxon>Trypanosoma</taxon>
        <taxon>Herpetosoma</taxon>
    </lineage>
</organism>
<proteinExistence type="predicted"/>
<accession>A0A422MSR6</accession>
<evidence type="ECO:0000313" key="1">
    <source>
        <dbReference type="EMBL" id="RNE96268.1"/>
    </source>
</evidence>
<keyword evidence="2" id="KW-1185">Reference proteome</keyword>
<reference evidence="1 2" key="1">
    <citation type="journal article" date="2018" name="BMC Genomics">
        <title>Genomic comparison of Trypanosoma conorhini and Trypanosoma rangeli to Trypanosoma cruzi strains of high and low virulence.</title>
        <authorList>
            <person name="Bradwell K.R."/>
            <person name="Koparde V.N."/>
            <person name="Matveyev A.V."/>
            <person name="Serrano M.G."/>
            <person name="Alves J.M."/>
            <person name="Parikh H."/>
            <person name="Huang B."/>
            <person name="Lee V."/>
            <person name="Espinosa-Alvarez O."/>
            <person name="Ortiz P.A."/>
            <person name="Costa-Martins A.G."/>
            <person name="Teixeira M.M."/>
            <person name="Buck G.A."/>
        </authorList>
    </citation>
    <scope>NUCLEOTIDE SEQUENCE [LARGE SCALE GENOMIC DNA]</scope>
    <source>
        <strain evidence="1 2">AM80</strain>
    </source>
</reference>
<comment type="caution">
    <text evidence="1">The sequence shown here is derived from an EMBL/GenBank/DDBJ whole genome shotgun (WGS) entry which is preliminary data.</text>
</comment>
<dbReference type="EMBL" id="MKGL01000717">
    <property type="protein sequence ID" value="RNE96268.1"/>
    <property type="molecule type" value="Genomic_DNA"/>
</dbReference>
<dbReference type="GeneID" id="40333814"/>
<evidence type="ECO:0000313" key="2">
    <source>
        <dbReference type="Proteomes" id="UP000283634"/>
    </source>
</evidence>
<gene>
    <name evidence="1" type="ORF">TraAM80_09881</name>
</gene>
<dbReference type="AlphaFoldDB" id="A0A422MSR6"/>
<sequence>MCDGVLGSKVTASAAALAKRRPKKKDEGRVSFQLQGTGGAAATSLTPSACSGPVQLGIAAVAAASFKWETCPFITAAPQQTLTCEAAQLTGRRGNHKAAAHFFFVSFGFPPLIQQ</sequence>
<dbReference type="Proteomes" id="UP000283634">
    <property type="component" value="Unassembled WGS sequence"/>
</dbReference>
<dbReference type="RefSeq" id="XP_029233604.1">
    <property type="nucleotide sequence ID" value="XM_029386539.1"/>
</dbReference>